<dbReference type="GO" id="GO:0005506">
    <property type="term" value="F:iron ion binding"/>
    <property type="evidence" value="ECO:0007669"/>
    <property type="project" value="InterPro"/>
</dbReference>
<evidence type="ECO:0000313" key="8">
    <source>
        <dbReference type="Proteomes" id="UP000243876"/>
    </source>
</evidence>
<dbReference type="InterPro" id="IPR050121">
    <property type="entry name" value="Cytochrome_P450_monoxygenase"/>
</dbReference>
<proteinExistence type="inferred from homology"/>
<gene>
    <name evidence="7" type="primary">SPOSA6832_02030</name>
</gene>
<feature type="non-terminal residue" evidence="7">
    <location>
        <position position="1"/>
    </location>
</feature>
<feature type="binding site" description="axial binding residue" evidence="5">
    <location>
        <position position="516"/>
    </location>
    <ligand>
        <name>heme</name>
        <dbReference type="ChEBI" id="CHEBI:30413"/>
    </ligand>
    <ligandPart>
        <name>Fe</name>
        <dbReference type="ChEBI" id="CHEBI:18248"/>
    </ligandPart>
</feature>
<evidence type="ECO:0000256" key="3">
    <source>
        <dbReference type="ARBA" id="ARBA00022723"/>
    </source>
</evidence>
<accession>A0A0D6EKA5</accession>
<evidence type="ECO:0000256" key="4">
    <source>
        <dbReference type="ARBA" id="ARBA00023004"/>
    </source>
</evidence>
<keyword evidence="3 5" id="KW-0479">Metal-binding</keyword>
<protein>
    <submittedName>
        <fullName evidence="7">SPOSA6832_02030-mRNA-1:cds</fullName>
    </submittedName>
</protein>
<dbReference type="GO" id="GO:0004497">
    <property type="term" value="F:monooxygenase activity"/>
    <property type="evidence" value="ECO:0007669"/>
    <property type="project" value="UniProtKB-KW"/>
</dbReference>
<dbReference type="PRINTS" id="PR00463">
    <property type="entry name" value="EP450I"/>
</dbReference>
<dbReference type="AlphaFoldDB" id="A0A0D6EKA5"/>
<dbReference type="PRINTS" id="PR00385">
    <property type="entry name" value="P450"/>
</dbReference>
<dbReference type="InterPro" id="IPR001128">
    <property type="entry name" value="Cyt_P450"/>
</dbReference>
<dbReference type="PANTHER" id="PTHR24305:SF232">
    <property type="entry name" value="P450, PUTATIVE (EUROFUNG)-RELATED"/>
    <property type="match status" value="1"/>
</dbReference>
<comment type="similarity">
    <text evidence="2 6">Belongs to the cytochrome P450 family.</text>
</comment>
<evidence type="ECO:0000256" key="1">
    <source>
        <dbReference type="ARBA" id="ARBA00001971"/>
    </source>
</evidence>
<dbReference type="Gene3D" id="1.10.630.10">
    <property type="entry name" value="Cytochrome P450"/>
    <property type="match status" value="1"/>
</dbReference>
<keyword evidence="6" id="KW-0503">Monooxygenase</keyword>
<evidence type="ECO:0000256" key="5">
    <source>
        <dbReference type="PIRSR" id="PIRSR602401-1"/>
    </source>
</evidence>
<dbReference type="GO" id="GO:0016705">
    <property type="term" value="F:oxidoreductase activity, acting on paired donors, with incorporation or reduction of molecular oxygen"/>
    <property type="evidence" value="ECO:0007669"/>
    <property type="project" value="InterPro"/>
</dbReference>
<dbReference type="OrthoDB" id="1470350at2759"/>
<evidence type="ECO:0000256" key="6">
    <source>
        <dbReference type="RuleBase" id="RU000461"/>
    </source>
</evidence>
<dbReference type="EMBL" id="CENE01000006">
    <property type="protein sequence ID" value="CEQ40409.1"/>
    <property type="molecule type" value="Genomic_DNA"/>
</dbReference>
<keyword evidence="6" id="KW-0560">Oxidoreductase</keyword>
<name>A0A0D6EKA5_SPOSA</name>
<keyword evidence="4 5" id="KW-0408">Iron</keyword>
<dbReference type="InterPro" id="IPR017972">
    <property type="entry name" value="Cyt_P450_CS"/>
</dbReference>
<dbReference type="Proteomes" id="UP000243876">
    <property type="component" value="Unassembled WGS sequence"/>
</dbReference>
<comment type="cofactor">
    <cofactor evidence="1 5">
        <name>heme</name>
        <dbReference type="ChEBI" id="CHEBI:30413"/>
    </cofactor>
</comment>
<keyword evidence="5 6" id="KW-0349">Heme</keyword>
<dbReference type="Pfam" id="PF00067">
    <property type="entry name" value="p450"/>
    <property type="match status" value="2"/>
</dbReference>
<reference evidence="8" key="1">
    <citation type="submission" date="2015-02" db="EMBL/GenBank/DDBJ databases">
        <authorList>
            <person name="Gon?alves P."/>
        </authorList>
    </citation>
    <scope>NUCLEOTIDE SEQUENCE [LARGE SCALE GENOMIC DNA]</scope>
</reference>
<dbReference type="SUPFAM" id="SSF48264">
    <property type="entry name" value="Cytochrome P450"/>
    <property type="match status" value="1"/>
</dbReference>
<sequence length="590" mass="64390">MSTAKIDLFGAATEHPTLALLCSAFASLLTYVVYSCFFHPLADVPGPLSIRLGLGSWMTTRALKRDMGWKLEALHNEYGPVVRCARNMVSLVDPSAITEIYRYGAPYDKAPFYSFFKVTSPALMSTLPTHDHAEARRSVSPAFAMTLLVALEELVTSCLDDLCGFVDKAIASSSSGAATVDIGTLLQLLAIDVVGELAFGHTFGALPRLSGIASSSCFSSLAGLAAAGRDKDSLIPMLDAYSSSACLSDSNPFRLSSSLTSESVFIAGTQPYAKPFLHWCMTRQVGAEGPNALGKKAGEAVAKRLEQMREAATTGDEPRRDMLSKLVQAKNPDGSPFSVAQVKVQANSILGELSPRPLVMFVRLTTMRAVLYYIHRDPAVLDKVLAEIDSALADGSLTFPVLYADGTKLSYFQVLRSDTVSSPLRAACLKETLRLHPAVPWTLPRVVPKEGAVIAGHYFAAGTEVGMSPYVFHRRKEAYGDDATSFRPERWLDASEEDKKVLERNLISFGSGSRVCIGKNISLMEITKVVPTLLYKYKLRFTPRSASSPHQLPGRAVDGAADARVPFHVKSQWFAHQHDFWMDVEERRFE</sequence>
<organism evidence="7 8">
    <name type="scientific">Sporidiobolus salmonicolor</name>
    <name type="common">Yeast-like fungus</name>
    <name type="synonym">Sporobolomyces salmonicolor</name>
    <dbReference type="NCBI Taxonomy" id="5005"/>
    <lineage>
        <taxon>Eukaryota</taxon>
        <taxon>Fungi</taxon>
        <taxon>Dikarya</taxon>
        <taxon>Basidiomycota</taxon>
        <taxon>Pucciniomycotina</taxon>
        <taxon>Microbotryomycetes</taxon>
        <taxon>Sporidiobolales</taxon>
        <taxon>Sporidiobolaceae</taxon>
        <taxon>Sporobolomyces</taxon>
    </lineage>
</organism>
<dbReference type="InterPro" id="IPR002401">
    <property type="entry name" value="Cyt_P450_E_grp-I"/>
</dbReference>
<evidence type="ECO:0000313" key="7">
    <source>
        <dbReference type="EMBL" id="CEQ40409.1"/>
    </source>
</evidence>
<dbReference type="GO" id="GO:0020037">
    <property type="term" value="F:heme binding"/>
    <property type="evidence" value="ECO:0007669"/>
    <property type="project" value="InterPro"/>
</dbReference>
<dbReference type="PANTHER" id="PTHR24305">
    <property type="entry name" value="CYTOCHROME P450"/>
    <property type="match status" value="1"/>
</dbReference>
<dbReference type="PROSITE" id="PS00086">
    <property type="entry name" value="CYTOCHROME_P450"/>
    <property type="match status" value="1"/>
</dbReference>
<evidence type="ECO:0000256" key="2">
    <source>
        <dbReference type="ARBA" id="ARBA00010617"/>
    </source>
</evidence>
<keyword evidence="8" id="KW-1185">Reference proteome</keyword>
<dbReference type="InterPro" id="IPR036396">
    <property type="entry name" value="Cyt_P450_sf"/>
</dbReference>